<gene>
    <name evidence="1" type="primary">Dgri\GH23698</name>
    <name evidence="1" type="ORF">Dgri_GH23698</name>
</gene>
<dbReference type="eggNOG" id="KOG0236">
    <property type="taxonomic scope" value="Eukaryota"/>
</dbReference>
<dbReference type="HOGENOM" id="CLU_2515015_0_0_1"/>
<keyword evidence="2" id="KW-1185">Reference proteome</keyword>
<dbReference type="EMBL" id="CH921243">
    <property type="protein sequence ID" value="EDW04933.1"/>
    <property type="molecule type" value="Genomic_DNA"/>
</dbReference>
<dbReference type="Proteomes" id="UP000001070">
    <property type="component" value="Unassembled WGS sequence"/>
</dbReference>
<organism evidence="2">
    <name type="scientific">Drosophila grimshawi</name>
    <name type="common">Hawaiian fruit fly</name>
    <name type="synonym">Idiomyia grimshawi</name>
    <dbReference type="NCBI Taxonomy" id="7222"/>
    <lineage>
        <taxon>Eukaryota</taxon>
        <taxon>Metazoa</taxon>
        <taxon>Ecdysozoa</taxon>
        <taxon>Arthropoda</taxon>
        <taxon>Hexapoda</taxon>
        <taxon>Insecta</taxon>
        <taxon>Pterygota</taxon>
        <taxon>Neoptera</taxon>
        <taxon>Endopterygota</taxon>
        <taxon>Diptera</taxon>
        <taxon>Brachycera</taxon>
        <taxon>Muscomorpha</taxon>
        <taxon>Ephydroidea</taxon>
        <taxon>Drosophilidae</taxon>
        <taxon>Drosophila</taxon>
        <taxon>Hawaiian Drosophila</taxon>
    </lineage>
</organism>
<sequence length="85" mass="9479">MGSLHKELAKANVPLFLMSAHKDIKVILKESTNIDFPTIECANDLECILEQTPDYELHLQVTAPLVESKMLQNVDATATELTKLN</sequence>
<reference evidence="1 2" key="1">
    <citation type="journal article" date="2007" name="Nature">
        <title>Evolution of genes and genomes on the Drosophila phylogeny.</title>
        <authorList>
            <consortium name="Drosophila 12 Genomes Consortium"/>
            <person name="Clark A.G."/>
            <person name="Eisen M.B."/>
            <person name="Smith D.R."/>
            <person name="Bergman C.M."/>
            <person name="Oliver B."/>
            <person name="Markow T.A."/>
            <person name="Kaufman T.C."/>
            <person name="Kellis M."/>
            <person name="Gelbart W."/>
            <person name="Iyer V.N."/>
            <person name="Pollard D.A."/>
            <person name="Sackton T.B."/>
            <person name="Larracuente A.M."/>
            <person name="Singh N.D."/>
            <person name="Abad J.P."/>
            <person name="Abt D.N."/>
            <person name="Adryan B."/>
            <person name="Aguade M."/>
            <person name="Akashi H."/>
            <person name="Anderson W.W."/>
            <person name="Aquadro C.F."/>
            <person name="Ardell D.H."/>
            <person name="Arguello R."/>
            <person name="Artieri C.G."/>
            <person name="Barbash D.A."/>
            <person name="Barker D."/>
            <person name="Barsanti P."/>
            <person name="Batterham P."/>
            <person name="Batzoglou S."/>
            <person name="Begun D."/>
            <person name="Bhutkar A."/>
            <person name="Blanco E."/>
            <person name="Bosak S.A."/>
            <person name="Bradley R.K."/>
            <person name="Brand A.D."/>
            <person name="Brent M.R."/>
            <person name="Brooks A.N."/>
            <person name="Brown R.H."/>
            <person name="Butlin R.K."/>
            <person name="Caggese C."/>
            <person name="Calvi B.R."/>
            <person name="Bernardo de Carvalho A."/>
            <person name="Caspi A."/>
            <person name="Castrezana S."/>
            <person name="Celniker S.E."/>
            <person name="Chang J.L."/>
            <person name="Chapple C."/>
            <person name="Chatterji S."/>
            <person name="Chinwalla A."/>
            <person name="Civetta A."/>
            <person name="Clifton S.W."/>
            <person name="Comeron J.M."/>
            <person name="Costello J.C."/>
            <person name="Coyne J.A."/>
            <person name="Daub J."/>
            <person name="David R.G."/>
            <person name="Delcher A.L."/>
            <person name="Delehaunty K."/>
            <person name="Do C.B."/>
            <person name="Ebling H."/>
            <person name="Edwards K."/>
            <person name="Eickbush T."/>
            <person name="Evans J.D."/>
            <person name="Filipski A."/>
            <person name="Findeiss S."/>
            <person name="Freyhult E."/>
            <person name="Fulton L."/>
            <person name="Fulton R."/>
            <person name="Garcia A.C."/>
            <person name="Gardiner A."/>
            <person name="Garfield D.A."/>
            <person name="Garvin B.E."/>
            <person name="Gibson G."/>
            <person name="Gilbert D."/>
            <person name="Gnerre S."/>
            <person name="Godfrey J."/>
            <person name="Good R."/>
            <person name="Gotea V."/>
            <person name="Gravely B."/>
            <person name="Greenberg A.J."/>
            <person name="Griffiths-Jones S."/>
            <person name="Gross S."/>
            <person name="Guigo R."/>
            <person name="Gustafson E.A."/>
            <person name="Haerty W."/>
            <person name="Hahn M.W."/>
            <person name="Halligan D.L."/>
            <person name="Halpern A.L."/>
            <person name="Halter G.M."/>
            <person name="Han M.V."/>
            <person name="Heger A."/>
            <person name="Hillier L."/>
            <person name="Hinrichs A.S."/>
            <person name="Holmes I."/>
            <person name="Hoskins R.A."/>
            <person name="Hubisz M.J."/>
            <person name="Hultmark D."/>
            <person name="Huntley M.A."/>
            <person name="Jaffe D.B."/>
            <person name="Jagadeeshan S."/>
            <person name="Jeck W.R."/>
            <person name="Johnson J."/>
            <person name="Jones C.D."/>
            <person name="Jordan W.C."/>
            <person name="Karpen G.H."/>
            <person name="Kataoka E."/>
            <person name="Keightley P.D."/>
            <person name="Kheradpour P."/>
            <person name="Kirkness E.F."/>
            <person name="Koerich L.B."/>
            <person name="Kristiansen K."/>
            <person name="Kudrna D."/>
            <person name="Kulathinal R.J."/>
            <person name="Kumar S."/>
            <person name="Kwok R."/>
            <person name="Lander E."/>
            <person name="Langley C.H."/>
            <person name="Lapoint R."/>
            <person name="Lazzaro B.P."/>
            <person name="Lee S.J."/>
            <person name="Levesque L."/>
            <person name="Li R."/>
            <person name="Lin C.F."/>
            <person name="Lin M.F."/>
            <person name="Lindblad-Toh K."/>
            <person name="Llopart A."/>
            <person name="Long M."/>
            <person name="Low L."/>
            <person name="Lozovsky E."/>
            <person name="Lu J."/>
            <person name="Luo M."/>
            <person name="Machado C.A."/>
            <person name="Makalowski W."/>
            <person name="Marzo M."/>
            <person name="Matsuda M."/>
            <person name="Matzkin L."/>
            <person name="McAllister B."/>
            <person name="McBride C.S."/>
            <person name="McKernan B."/>
            <person name="McKernan K."/>
            <person name="Mendez-Lago M."/>
            <person name="Minx P."/>
            <person name="Mollenhauer M.U."/>
            <person name="Montooth K."/>
            <person name="Mount S.M."/>
            <person name="Mu X."/>
            <person name="Myers E."/>
            <person name="Negre B."/>
            <person name="Newfeld S."/>
            <person name="Nielsen R."/>
            <person name="Noor M.A."/>
            <person name="O'Grady P."/>
            <person name="Pachter L."/>
            <person name="Papaceit M."/>
            <person name="Parisi M.J."/>
            <person name="Parisi M."/>
            <person name="Parts L."/>
            <person name="Pedersen J.S."/>
            <person name="Pesole G."/>
            <person name="Phillippy A.M."/>
            <person name="Ponting C.P."/>
            <person name="Pop M."/>
            <person name="Porcelli D."/>
            <person name="Powell J.R."/>
            <person name="Prohaska S."/>
            <person name="Pruitt K."/>
            <person name="Puig M."/>
            <person name="Quesneville H."/>
            <person name="Ram K.R."/>
            <person name="Rand D."/>
            <person name="Rasmussen M.D."/>
            <person name="Reed L.K."/>
            <person name="Reenan R."/>
            <person name="Reily A."/>
            <person name="Remington K.A."/>
            <person name="Rieger T.T."/>
            <person name="Ritchie M.G."/>
            <person name="Robin C."/>
            <person name="Rogers Y.H."/>
            <person name="Rohde C."/>
            <person name="Rozas J."/>
            <person name="Rubenfield M.J."/>
            <person name="Ruiz A."/>
            <person name="Russo S."/>
            <person name="Salzberg S.L."/>
            <person name="Sanchez-Gracia A."/>
            <person name="Saranga D.J."/>
            <person name="Sato H."/>
            <person name="Schaeffer S.W."/>
            <person name="Schatz M.C."/>
            <person name="Schlenke T."/>
            <person name="Schwartz R."/>
            <person name="Segarra C."/>
            <person name="Singh R.S."/>
            <person name="Sirot L."/>
            <person name="Sirota M."/>
            <person name="Sisneros N.B."/>
            <person name="Smith C.D."/>
            <person name="Smith T.F."/>
            <person name="Spieth J."/>
            <person name="Stage D.E."/>
            <person name="Stark A."/>
            <person name="Stephan W."/>
            <person name="Strausberg R.L."/>
            <person name="Strempel S."/>
            <person name="Sturgill D."/>
            <person name="Sutton G."/>
            <person name="Sutton G.G."/>
            <person name="Tao W."/>
            <person name="Teichmann S."/>
            <person name="Tobari Y.N."/>
            <person name="Tomimura Y."/>
            <person name="Tsolas J.M."/>
            <person name="Valente V.L."/>
            <person name="Venter E."/>
            <person name="Venter J.C."/>
            <person name="Vicario S."/>
            <person name="Vieira F.G."/>
            <person name="Vilella A.J."/>
            <person name="Villasante A."/>
            <person name="Walenz B."/>
            <person name="Wang J."/>
            <person name="Wasserman M."/>
            <person name="Watts T."/>
            <person name="Wilson D."/>
            <person name="Wilson R.K."/>
            <person name="Wing R.A."/>
            <person name="Wolfner M.F."/>
            <person name="Wong A."/>
            <person name="Wong G.K."/>
            <person name="Wu C.I."/>
            <person name="Wu G."/>
            <person name="Yamamoto D."/>
            <person name="Yang H.P."/>
            <person name="Yang S.P."/>
            <person name="Yorke J.A."/>
            <person name="Yoshida K."/>
            <person name="Zdobnov E."/>
            <person name="Zhang P."/>
            <person name="Zhang Y."/>
            <person name="Zimin A.V."/>
            <person name="Baldwin J."/>
            <person name="Abdouelleil A."/>
            <person name="Abdulkadir J."/>
            <person name="Abebe A."/>
            <person name="Abera B."/>
            <person name="Abreu J."/>
            <person name="Acer S.C."/>
            <person name="Aftuck L."/>
            <person name="Alexander A."/>
            <person name="An P."/>
            <person name="Anderson E."/>
            <person name="Anderson S."/>
            <person name="Arachi H."/>
            <person name="Azer M."/>
            <person name="Bachantsang P."/>
            <person name="Barry A."/>
            <person name="Bayul T."/>
            <person name="Berlin A."/>
            <person name="Bessette D."/>
            <person name="Bloom T."/>
            <person name="Blye J."/>
            <person name="Boguslavskiy L."/>
            <person name="Bonnet C."/>
            <person name="Boukhgalter B."/>
            <person name="Bourzgui I."/>
            <person name="Brown A."/>
            <person name="Cahill P."/>
            <person name="Channer S."/>
            <person name="Cheshatsang Y."/>
            <person name="Chuda L."/>
            <person name="Citroen M."/>
            <person name="Collymore A."/>
            <person name="Cooke P."/>
            <person name="Costello M."/>
            <person name="D'Aco K."/>
            <person name="Daza R."/>
            <person name="De Haan G."/>
            <person name="DeGray S."/>
            <person name="DeMaso C."/>
            <person name="Dhargay N."/>
            <person name="Dooley K."/>
            <person name="Dooley E."/>
            <person name="Doricent M."/>
            <person name="Dorje P."/>
            <person name="Dorjee K."/>
            <person name="Dupes A."/>
            <person name="Elong R."/>
            <person name="Falk J."/>
            <person name="Farina A."/>
            <person name="Faro S."/>
            <person name="Ferguson D."/>
            <person name="Fisher S."/>
            <person name="Foley C.D."/>
            <person name="Franke A."/>
            <person name="Friedrich D."/>
            <person name="Gadbois L."/>
            <person name="Gearin G."/>
            <person name="Gearin C.R."/>
            <person name="Giannoukos G."/>
            <person name="Goode T."/>
            <person name="Graham J."/>
            <person name="Grandbois E."/>
            <person name="Grewal S."/>
            <person name="Gyaltsen K."/>
            <person name="Hafez N."/>
            <person name="Hagos B."/>
            <person name="Hall J."/>
            <person name="Henson C."/>
            <person name="Hollinger A."/>
            <person name="Honan T."/>
            <person name="Huard M.D."/>
            <person name="Hughes L."/>
            <person name="Hurhula B."/>
            <person name="Husby M.E."/>
            <person name="Kamat A."/>
            <person name="Kanga B."/>
            <person name="Kashin S."/>
            <person name="Khazanovich D."/>
            <person name="Kisner P."/>
            <person name="Lance K."/>
            <person name="Lara M."/>
            <person name="Lee W."/>
            <person name="Lennon N."/>
            <person name="Letendre F."/>
            <person name="LeVine R."/>
            <person name="Lipovsky A."/>
            <person name="Liu X."/>
            <person name="Liu J."/>
            <person name="Liu S."/>
            <person name="Lokyitsang T."/>
            <person name="Lokyitsang Y."/>
            <person name="Lubonja R."/>
            <person name="Lui A."/>
            <person name="MacDonald P."/>
            <person name="Magnisalis V."/>
            <person name="Maru K."/>
            <person name="Matthews C."/>
            <person name="McCusker W."/>
            <person name="McDonough S."/>
            <person name="Mehta T."/>
            <person name="Meldrim J."/>
            <person name="Meneus L."/>
            <person name="Mihai O."/>
            <person name="Mihalev A."/>
            <person name="Mihova T."/>
            <person name="Mittelman R."/>
            <person name="Mlenga V."/>
            <person name="Montmayeur A."/>
            <person name="Mulrain L."/>
            <person name="Navidi A."/>
            <person name="Naylor J."/>
            <person name="Negash T."/>
            <person name="Nguyen T."/>
            <person name="Nguyen N."/>
            <person name="Nicol R."/>
            <person name="Norbu C."/>
            <person name="Norbu N."/>
            <person name="Novod N."/>
            <person name="O'Neill B."/>
            <person name="Osman S."/>
            <person name="Markiewicz E."/>
            <person name="Oyono O.L."/>
            <person name="Patti C."/>
            <person name="Phunkhang P."/>
            <person name="Pierre F."/>
            <person name="Priest M."/>
            <person name="Raghuraman S."/>
            <person name="Rege F."/>
            <person name="Reyes R."/>
            <person name="Rise C."/>
            <person name="Rogov P."/>
            <person name="Ross K."/>
            <person name="Ryan E."/>
            <person name="Settipalli S."/>
            <person name="Shea T."/>
            <person name="Sherpa N."/>
            <person name="Shi L."/>
            <person name="Shih D."/>
            <person name="Sparrow T."/>
            <person name="Spaulding J."/>
            <person name="Stalker J."/>
            <person name="Stange-Thomann N."/>
            <person name="Stavropoulos S."/>
            <person name="Stone C."/>
            <person name="Strader C."/>
            <person name="Tesfaye S."/>
            <person name="Thomson T."/>
            <person name="Thoulutsang Y."/>
            <person name="Thoulutsang D."/>
            <person name="Topham K."/>
            <person name="Topping I."/>
            <person name="Tsamla T."/>
            <person name="Vassiliev H."/>
            <person name="Vo A."/>
            <person name="Wangchuk T."/>
            <person name="Wangdi T."/>
            <person name="Weiand M."/>
            <person name="Wilkinson J."/>
            <person name="Wilson A."/>
            <person name="Yadav S."/>
            <person name="Young G."/>
            <person name="Yu Q."/>
            <person name="Zembek L."/>
            <person name="Zhong D."/>
            <person name="Zimmer A."/>
            <person name="Zwirko Z."/>
            <person name="Jaffe D.B."/>
            <person name="Alvarez P."/>
            <person name="Brockman W."/>
            <person name="Butler J."/>
            <person name="Chin C."/>
            <person name="Gnerre S."/>
            <person name="Grabherr M."/>
            <person name="Kleber M."/>
            <person name="Mauceli E."/>
            <person name="MacCallum I."/>
        </authorList>
    </citation>
    <scope>NUCLEOTIDE SEQUENCE [LARGE SCALE GENOMIC DNA]</scope>
    <source>
        <strain evidence="2">Tucson 15287-2541.00</strain>
    </source>
</reference>
<dbReference type="AlphaFoldDB" id="B4K392"/>
<protein>
    <submittedName>
        <fullName evidence="1">GH23698</fullName>
    </submittedName>
</protein>
<proteinExistence type="predicted"/>
<evidence type="ECO:0000313" key="1">
    <source>
        <dbReference type="EMBL" id="EDW04933.1"/>
    </source>
</evidence>
<evidence type="ECO:0000313" key="2">
    <source>
        <dbReference type="Proteomes" id="UP000001070"/>
    </source>
</evidence>
<dbReference type="OrthoDB" id="288203at2759"/>
<name>B4K392_DROGR</name>
<dbReference type="InParanoid" id="B4K392"/>
<dbReference type="STRING" id="7222.B4K392"/>
<accession>B4K392</accession>